<proteinExistence type="inferred from homology"/>
<keyword evidence="4 12" id="KW-0547">Nucleotide-binding</keyword>
<dbReference type="AlphaFoldDB" id="A0A8K0TNV7"/>
<keyword evidence="5" id="KW-0999">Mitochondrion inner membrane</keyword>
<feature type="transmembrane region" description="Helical" evidence="14">
    <location>
        <begin position="72"/>
        <end position="93"/>
    </location>
</feature>
<dbReference type="InterPro" id="IPR003959">
    <property type="entry name" value="ATPase_AAA_core"/>
</dbReference>
<evidence type="ECO:0000256" key="4">
    <source>
        <dbReference type="ARBA" id="ARBA00022741"/>
    </source>
</evidence>
<dbReference type="SMART" id="SM00382">
    <property type="entry name" value="AAA"/>
    <property type="match status" value="1"/>
</dbReference>
<organism evidence="17 18">
    <name type="scientific">Plectosphaerella cucumerina</name>
    <dbReference type="NCBI Taxonomy" id="40658"/>
    <lineage>
        <taxon>Eukaryota</taxon>
        <taxon>Fungi</taxon>
        <taxon>Dikarya</taxon>
        <taxon>Ascomycota</taxon>
        <taxon>Pezizomycotina</taxon>
        <taxon>Sordariomycetes</taxon>
        <taxon>Hypocreomycetidae</taxon>
        <taxon>Glomerellales</taxon>
        <taxon>Plectosphaerellaceae</taxon>
        <taxon>Plectosphaerella</taxon>
    </lineage>
</organism>
<dbReference type="EMBL" id="JAGPXD010000002">
    <property type="protein sequence ID" value="KAH7368913.1"/>
    <property type="molecule type" value="Genomic_DNA"/>
</dbReference>
<evidence type="ECO:0000256" key="9">
    <source>
        <dbReference type="ARBA" id="ARBA00023128"/>
    </source>
</evidence>
<dbReference type="SMART" id="SM01024">
    <property type="entry name" value="BCS1_N"/>
    <property type="match status" value="1"/>
</dbReference>
<evidence type="ECO:0000256" key="2">
    <source>
        <dbReference type="ARBA" id="ARBA00007448"/>
    </source>
</evidence>
<keyword evidence="10 14" id="KW-0472">Membrane</keyword>
<keyword evidence="3 14" id="KW-0812">Transmembrane</keyword>
<evidence type="ECO:0000256" key="8">
    <source>
        <dbReference type="ARBA" id="ARBA00022989"/>
    </source>
</evidence>
<dbReference type="GO" id="GO:0005743">
    <property type="term" value="C:mitochondrial inner membrane"/>
    <property type="evidence" value="ECO:0007669"/>
    <property type="project" value="UniProtKB-SubCell"/>
</dbReference>
<evidence type="ECO:0000256" key="7">
    <source>
        <dbReference type="ARBA" id="ARBA00022840"/>
    </source>
</evidence>
<dbReference type="InterPro" id="IPR003593">
    <property type="entry name" value="AAA+_ATPase"/>
</dbReference>
<sequence>MDVKSFLDGLFGMPNATMADSTSSVGPEACTASPASHRMGRTGSPALDALGPLLGGQFSPILRTLTLLNQVFGARLGVDPTLLLTLVGAAWALSRMWRQLYAAVTAFVVTHFMSSIHVASSDEIYTHMMKWLAVQPLVTSSRSLTAETVAQTAWEEEEELEALQLRSIAGGGDAKYFNFSNQRAKAPPRFVPAVGIHGFWSGGRYFRLHRRQQTVVDDQGGNGRVEKEEMLVISCFGRSTDPIKALLRTVKDYHYSDHIARTTIKRPLPSNSLRRFNARNWYTIAIRPVRSLSTVVLDASQKGAVLADMNEYLHPATPRWYANRGIPLRRGYLFHGPPGTGKTSLSFALAGVFGLDIYVISLLDPNLTEEDLSTLFSSLPRRCVVLLEDIDAAGLKRPVEEVEDDEVEDEIDVKPAETKKNGDQLVNGHTTPATNGEKPATDRKGGRRGLRSGGPSNKDDWKVADLARALKGSGPGNGDEKKGISLSGLLNAIDGVASQEGRVLIMTTNRPESLDEALIRPGRVDLQVAFANATSLQARELFERMYEADTPPRAAREAKAKRDAALTTDGAGDAADRDSRDIIDGVAGEGALAQQGSDELRRVADEFGKKIPDGVLSPAAIQGFLLKRKKDPERALAETGRWVAAMQAQKENRTKVLSVQ</sequence>
<dbReference type="GO" id="GO:0016887">
    <property type="term" value="F:ATP hydrolysis activity"/>
    <property type="evidence" value="ECO:0007669"/>
    <property type="project" value="InterPro"/>
</dbReference>
<feature type="region of interest" description="Disordered" evidence="13">
    <location>
        <begin position="20"/>
        <end position="41"/>
    </location>
</feature>
<comment type="similarity">
    <text evidence="2">Belongs to the AAA ATPase family. BCS1 subfamily.</text>
</comment>
<evidence type="ECO:0000313" key="18">
    <source>
        <dbReference type="Proteomes" id="UP000813385"/>
    </source>
</evidence>
<dbReference type="Proteomes" id="UP000813385">
    <property type="component" value="Unassembled WGS sequence"/>
</dbReference>
<reference evidence="17" key="1">
    <citation type="journal article" date="2021" name="Nat. Commun.">
        <title>Genetic determinants of endophytism in the Arabidopsis root mycobiome.</title>
        <authorList>
            <person name="Mesny F."/>
            <person name="Miyauchi S."/>
            <person name="Thiergart T."/>
            <person name="Pickel B."/>
            <person name="Atanasova L."/>
            <person name="Karlsson M."/>
            <person name="Huettel B."/>
            <person name="Barry K.W."/>
            <person name="Haridas S."/>
            <person name="Chen C."/>
            <person name="Bauer D."/>
            <person name="Andreopoulos W."/>
            <person name="Pangilinan J."/>
            <person name="LaButti K."/>
            <person name="Riley R."/>
            <person name="Lipzen A."/>
            <person name="Clum A."/>
            <person name="Drula E."/>
            <person name="Henrissat B."/>
            <person name="Kohler A."/>
            <person name="Grigoriev I.V."/>
            <person name="Martin F.M."/>
            <person name="Hacquard S."/>
        </authorList>
    </citation>
    <scope>NUCLEOTIDE SEQUENCE</scope>
    <source>
        <strain evidence="17">MPI-CAGE-AT-0016</strain>
    </source>
</reference>
<feature type="transmembrane region" description="Helical" evidence="14">
    <location>
        <begin position="100"/>
        <end position="119"/>
    </location>
</feature>
<dbReference type="PROSITE" id="PS00674">
    <property type="entry name" value="AAA"/>
    <property type="match status" value="1"/>
</dbReference>
<dbReference type="InterPro" id="IPR003960">
    <property type="entry name" value="ATPase_AAA_CS"/>
</dbReference>
<evidence type="ECO:0000259" key="16">
    <source>
        <dbReference type="SMART" id="SM01024"/>
    </source>
</evidence>
<evidence type="ECO:0000256" key="13">
    <source>
        <dbReference type="SAM" id="MobiDB-lite"/>
    </source>
</evidence>
<dbReference type="SUPFAM" id="SSF52540">
    <property type="entry name" value="P-loop containing nucleoside triphosphate hydrolases"/>
    <property type="match status" value="1"/>
</dbReference>
<evidence type="ECO:0000256" key="5">
    <source>
        <dbReference type="ARBA" id="ARBA00022792"/>
    </source>
</evidence>
<feature type="compositionally biased region" description="Basic and acidic residues" evidence="13">
    <location>
        <begin position="412"/>
        <end position="422"/>
    </location>
</feature>
<comment type="caution">
    <text evidence="17">The sequence shown here is derived from an EMBL/GenBank/DDBJ whole genome shotgun (WGS) entry which is preliminary data.</text>
</comment>
<keyword evidence="6" id="KW-0378">Hydrolase</keyword>
<evidence type="ECO:0000256" key="14">
    <source>
        <dbReference type="SAM" id="Phobius"/>
    </source>
</evidence>
<evidence type="ECO:0000256" key="11">
    <source>
        <dbReference type="ARBA" id="ARBA00048778"/>
    </source>
</evidence>
<evidence type="ECO:0000256" key="1">
    <source>
        <dbReference type="ARBA" id="ARBA00004434"/>
    </source>
</evidence>
<comment type="subcellular location">
    <subcellularLocation>
        <location evidence="1">Mitochondrion inner membrane</location>
        <topology evidence="1">Single-pass membrane protein</topology>
    </subcellularLocation>
</comment>
<comment type="catalytic activity">
    <reaction evidence="11">
        <text>ATP + H2O = ADP + phosphate + H(+)</text>
        <dbReference type="Rhea" id="RHEA:13065"/>
        <dbReference type="ChEBI" id="CHEBI:15377"/>
        <dbReference type="ChEBI" id="CHEBI:15378"/>
        <dbReference type="ChEBI" id="CHEBI:30616"/>
        <dbReference type="ChEBI" id="CHEBI:43474"/>
        <dbReference type="ChEBI" id="CHEBI:456216"/>
    </reaction>
    <physiologicalReaction direction="left-to-right" evidence="11">
        <dbReference type="Rhea" id="RHEA:13066"/>
    </physiologicalReaction>
</comment>
<feature type="compositionally biased region" description="Acidic residues" evidence="13">
    <location>
        <begin position="401"/>
        <end position="411"/>
    </location>
</feature>
<feature type="compositionally biased region" description="Basic and acidic residues" evidence="13">
    <location>
        <begin position="554"/>
        <end position="564"/>
    </location>
</feature>
<keyword evidence="9" id="KW-0496">Mitochondrion</keyword>
<evidence type="ECO:0000256" key="12">
    <source>
        <dbReference type="RuleBase" id="RU003651"/>
    </source>
</evidence>
<name>A0A8K0TNV7_9PEZI</name>
<feature type="domain" description="AAA+ ATPase" evidence="15">
    <location>
        <begin position="328"/>
        <end position="534"/>
    </location>
</feature>
<keyword evidence="8 14" id="KW-1133">Transmembrane helix</keyword>
<dbReference type="InterPro" id="IPR014851">
    <property type="entry name" value="BCS1_N"/>
</dbReference>
<evidence type="ECO:0000256" key="3">
    <source>
        <dbReference type="ARBA" id="ARBA00022692"/>
    </source>
</evidence>
<evidence type="ECO:0000259" key="15">
    <source>
        <dbReference type="SMART" id="SM00382"/>
    </source>
</evidence>
<protein>
    <submittedName>
        <fullName evidence="17">Mitochondrial chaperone BCS1</fullName>
    </submittedName>
</protein>
<dbReference type="Pfam" id="PF25426">
    <property type="entry name" value="AAA_lid_BCS1"/>
    <property type="match status" value="1"/>
</dbReference>
<dbReference type="Pfam" id="PF00004">
    <property type="entry name" value="AAA"/>
    <property type="match status" value="2"/>
</dbReference>
<evidence type="ECO:0000256" key="6">
    <source>
        <dbReference type="ARBA" id="ARBA00022801"/>
    </source>
</evidence>
<dbReference type="InterPro" id="IPR057495">
    <property type="entry name" value="AAA_lid_BCS1"/>
</dbReference>
<dbReference type="GO" id="GO:0005524">
    <property type="term" value="F:ATP binding"/>
    <property type="evidence" value="ECO:0007669"/>
    <property type="project" value="UniProtKB-KW"/>
</dbReference>
<dbReference type="OrthoDB" id="10251412at2759"/>
<keyword evidence="18" id="KW-1185">Reference proteome</keyword>
<feature type="region of interest" description="Disordered" evidence="13">
    <location>
        <begin position="400"/>
        <end position="462"/>
    </location>
</feature>
<evidence type="ECO:0000256" key="10">
    <source>
        <dbReference type="ARBA" id="ARBA00023136"/>
    </source>
</evidence>
<feature type="domain" description="BCS1 N-terminal" evidence="16">
    <location>
        <begin position="85"/>
        <end position="295"/>
    </location>
</feature>
<feature type="region of interest" description="Disordered" evidence="13">
    <location>
        <begin position="552"/>
        <end position="578"/>
    </location>
</feature>
<dbReference type="InterPro" id="IPR027417">
    <property type="entry name" value="P-loop_NTPase"/>
</dbReference>
<evidence type="ECO:0000313" key="17">
    <source>
        <dbReference type="EMBL" id="KAH7368913.1"/>
    </source>
</evidence>
<gene>
    <name evidence="17" type="ORF">B0T11DRAFT_68398</name>
</gene>
<accession>A0A8K0TNV7</accession>
<dbReference type="Gene3D" id="3.40.50.300">
    <property type="entry name" value="P-loop containing nucleotide triphosphate hydrolases"/>
    <property type="match status" value="1"/>
</dbReference>
<dbReference type="PANTHER" id="PTHR23070">
    <property type="entry name" value="BCS1 AAA-TYPE ATPASE"/>
    <property type="match status" value="1"/>
</dbReference>
<keyword evidence="7 12" id="KW-0067">ATP-binding</keyword>
<dbReference type="Pfam" id="PF08740">
    <property type="entry name" value="BCS1_N"/>
    <property type="match status" value="1"/>
</dbReference>
<dbReference type="InterPro" id="IPR050747">
    <property type="entry name" value="Mitochondrial_chaperone_BCS1"/>
</dbReference>